<dbReference type="EMBL" id="AMZH03000625">
    <property type="protein sequence ID" value="RRT82800.1"/>
    <property type="molecule type" value="Genomic_DNA"/>
</dbReference>
<keyword evidence="1" id="KW-1133">Transmembrane helix</keyword>
<comment type="caution">
    <text evidence="2">The sequence shown here is derived from an EMBL/GenBank/DDBJ whole genome shotgun (WGS) entry which is preliminary data.</text>
</comment>
<keyword evidence="1" id="KW-0472">Membrane</keyword>
<accession>A0A427B2V8</accession>
<dbReference type="AlphaFoldDB" id="A0A427B2V8"/>
<organism evidence="2 3">
    <name type="scientific">Ensete ventricosum</name>
    <name type="common">Abyssinian banana</name>
    <name type="synonym">Musa ensete</name>
    <dbReference type="NCBI Taxonomy" id="4639"/>
    <lineage>
        <taxon>Eukaryota</taxon>
        <taxon>Viridiplantae</taxon>
        <taxon>Streptophyta</taxon>
        <taxon>Embryophyta</taxon>
        <taxon>Tracheophyta</taxon>
        <taxon>Spermatophyta</taxon>
        <taxon>Magnoliopsida</taxon>
        <taxon>Liliopsida</taxon>
        <taxon>Zingiberales</taxon>
        <taxon>Musaceae</taxon>
        <taxon>Ensete</taxon>
    </lineage>
</organism>
<protein>
    <submittedName>
        <fullName evidence="2">Uncharacterized protein</fullName>
    </submittedName>
</protein>
<name>A0A427B2V8_ENSVE</name>
<gene>
    <name evidence="2" type="ORF">B296_00016837</name>
</gene>
<keyword evidence="1" id="KW-0812">Transmembrane</keyword>
<evidence type="ECO:0000313" key="3">
    <source>
        <dbReference type="Proteomes" id="UP000287651"/>
    </source>
</evidence>
<proteinExistence type="predicted"/>
<feature type="transmembrane region" description="Helical" evidence="1">
    <location>
        <begin position="49"/>
        <end position="69"/>
    </location>
</feature>
<sequence>MISETVIEDRFALEHGSEGWYDALDRHFKWLLQYRISPYFCRWGDSMRILAYTCPWPGMPSLLYFFSYISLAGHPRSEEYYSDPRLAAYAVPYAPILSCYLSIMSFLFFYNFQPLNSDQYELIRSMSSDIRSYAPDARILTTYYCGKSLSNNFYLLVTAE</sequence>
<dbReference type="Proteomes" id="UP000287651">
    <property type="component" value="Unassembled WGS sequence"/>
</dbReference>
<reference evidence="2 3" key="1">
    <citation type="journal article" date="2014" name="Agronomy (Basel)">
        <title>A Draft Genome Sequence for Ensete ventricosum, the Drought-Tolerant Tree Against Hunger.</title>
        <authorList>
            <person name="Harrison J."/>
            <person name="Moore K.A."/>
            <person name="Paszkiewicz K."/>
            <person name="Jones T."/>
            <person name="Grant M."/>
            <person name="Ambacheew D."/>
            <person name="Muzemil S."/>
            <person name="Studholme D.J."/>
        </authorList>
    </citation>
    <scope>NUCLEOTIDE SEQUENCE [LARGE SCALE GENOMIC DNA]</scope>
</reference>
<evidence type="ECO:0000256" key="1">
    <source>
        <dbReference type="SAM" id="Phobius"/>
    </source>
</evidence>
<evidence type="ECO:0000313" key="2">
    <source>
        <dbReference type="EMBL" id="RRT82800.1"/>
    </source>
</evidence>
<feature type="transmembrane region" description="Helical" evidence="1">
    <location>
        <begin position="89"/>
        <end position="110"/>
    </location>
</feature>